<accession>A0ABP0FMY7</accession>
<dbReference type="Proteomes" id="UP001642483">
    <property type="component" value="Unassembled WGS sequence"/>
</dbReference>
<dbReference type="SUPFAM" id="SSF56436">
    <property type="entry name" value="C-type lectin-like"/>
    <property type="match status" value="1"/>
</dbReference>
<reference evidence="1 2" key="1">
    <citation type="submission" date="2024-02" db="EMBL/GenBank/DDBJ databases">
        <authorList>
            <person name="Daric V."/>
            <person name="Darras S."/>
        </authorList>
    </citation>
    <scope>NUCLEOTIDE SEQUENCE [LARGE SCALE GENOMIC DNA]</scope>
</reference>
<organism evidence="1 2">
    <name type="scientific">Clavelina lepadiformis</name>
    <name type="common">Light-bulb sea squirt</name>
    <name type="synonym">Ascidia lepadiformis</name>
    <dbReference type="NCBI Taxonomy" id="159417"/>
    <lineage>
        <taxon>Eukaryota</taxon>
        <taxon>Metazoa</taxon>
        <taxon>Chordata</taxon>
        <taxon>Tunicata</taxon>
        <taxon>Ascidiacea</taxon>
        <taxon>Aplousobranchia</taxon>
        <taxon>Clavelinidae</taxon>
        <taxon>Clavelina</taxon>
    </lineage>
</organism>
<dbReference type="InterPro" id="IPR016186">
    <property type="entry name" value="C-type_lectin-like/link_sf"/>
</dbReference>
<dbReference type="InterPro" id="IPR016187">
    <property type="entry name" value="CTDL_fold"/>
</dbReference>
<dbReference type="EMBL" id="CAWYQH010000079">
    <property type="protein sequence ID" value="CAK8681014.1"/>
    <property type="molecule type" value="Genomic_DNA"/>
</dbReference>
<sequence length="140" mass="16032">MYDDHCIQLSYVVGKFVSYKEPLEICSGSLAEVTSDEMYEIVYRYIARTWIYHVGRTIHPGIHVWLGSTFQVLDNPHNLITLKNGEKITLSNWQPGFPMTTDPEADRVVMTVQFTDHENKGISNRLPSIEFVVPLCSRAI</sequence>
<evidence type="ECO:0000313" key="2">
    <source>
        <dbReference type="Proteomes" id="UP001642483"/>
    </source>
</evidence>
<evidence type="ECO:0000313" key="1">
    <source>
        <dbReference type="EMBL" id="CAK8681014.1"/>
    </source>
</evidence>
<name>A0ABP0FMY7_CLALP</name>
<protein>
    <submittedName>
        <fullName evidence="1">Uncharacterized protein</fullName>
    </submittedName>
</protein>
<gene>
    <name evidence="1" type="ORF">CVLEPA_LOCUS11240</name>
</gene>
<keyword evidence="2" id="KW-1185">Reference proteome</keyword>
<dbReference type="Gene3D" id="3.10.100.10">
    <property type="entry name" value="Mannose-Binding Protein A, subunit A"/>
    <property type="match status" value="1"/>
</dbReference>
<comment type="caution">
    <text evidence="1">The sequence shown here is derived from an EMBL/GenBank/DDBJ whole genome shotgun (WGS) entry which is preliminary data.</text>
</comment>
<proteinExistence type="predicted"/>